<feature type="compositionally biased region" description="Polar residues" evidence="2">
    <location>
        <begin position="622"/>
        <end position="631"/>
    </location>
</feature>
<evidence type="ECO:0000259" key="3">
    <source>
        <dbReference type="Pfam" id="PF00884"/>
    </source>
</evidence>
<dbReference type="PANTHER" id="PTHR42693">
    <property type="entry name" value="ARYLSULFATASE FAMILY MEMBER"/>
    <property type="match status" value="1"/>
</dbReference>
<reference evidence="4" key="1">
    <citation type="submission" date="2021-01" db="EMBL/GenBank/DDBJ databases">
        <authorList>
            <person name="Corre E."/>
            <person name="Pelletier E."/>
            <person name="Niang G."/>
            <person name="Scheremetjew M."/>
            <person name="Finn R."/>
            <person name="Kale V."/>
            <person name="Holt S."/>
            <person name="Cochrane G."/>
            <person name="Meng A."/>
            <person name="Brown T."/>
            <person name="Cohen L."/>
        </authorList>
    </citation>
    <scope>NUCLEOTIDE SEQUENCE</scope>
    <source>
        <strain evidence="4">Isolate 1302-5</strain>
    </source>
</reference>
<comment type="similarity">
    <text evidence="1">Belongs to the sulfatase family.</text>
</comment>
<name>A0A7S4I8W1_9STRA</name>
<feature type="domain" description="Sulfatase N-terminal" evidence="3">
    <location>
        <begin position="42"/>
        <end position="359"/>
    </location>
</feature>
<feature type="compositionally biased region" description="Low complexity" evidence="2">
    <location>
        <begin position="612"/>
        <end position="621"/>
    </location>
</feature>
<dbReference type="AlphaFoldDB" id="A0A7S4I8W1"/>
<evidence type="ECO:0000256" key="2">
    <source>
        <dbReference type="SAM" id="MobiDB-lite"/>
    </source>
</evidence>
<proteinExistence type="inferred from homology"/>
<dbReference type="PANTHER" id="PTHR42693:SF33">
    <property type="entry name" value="ARYLSULFATASE"/>
    <property type="match status" value="1"/>
</dbReference>
<dbReference type="EMBL" id="HBKQ01012848">
    <property type="protein sequence ID" value="CAE2222196.1"/>
    <property type="molecule type" value="Transcribed_RNA"/>
</dbReference>
<gene>
    <name evidence="4" type="ORF">OAUR00152_LOCUS8783</name>
</gene>
<dbReference type="InterPro" id="IPR017850">
    <property type="entry name" value="Alkaline_phosphatase_core_sf"/>
</dbReference>
<sequence length="657" mass="71990">MSTLRCCKILNTAAGVIRFPSLCFLLVLGWIQFVPSEAARPPNVVFILAEDFGWADLACFGHPYARTPNIDKLAKEGARFMNFHITGKTCAPSRTGFMTSRHPASFPNYMPDWTFQGVPTVTELLKGADYTTGHIGKWHMGHDDEPTDGVYGIDYVRKVGPARRNSEGKDFDVFTEAIKFIENNSNNSPFYLNVWTHIAHSPVDPHSDLVEEFDDVLGDDIIDRRKFSKNMQPIIDLALDFGGNLNTNMRNYLADVWSLDKQTGRLLQKLDDLGLRENTIVVFTADQGAAPPISGQSNPQNMLGYAGGFRGGKHDFYEGGVRTSFIIRWPGHVPAGMVNEKSVISGLDWLPTLCSIAGVSIDESKIEGEDVSDIWKGSNRQRKNPLFFKTSNVKGPKAILYKNWKFHDHKDTGKVLYDLESNPEEDINVRNIYPQIAGAMESQLSLWDSTLPTEYCLKKLGCNQMLPFDPKAQLKVIGAPLLPTVSPSPTMTPSLNPIMTPTMLPTTKEPITAPTAFPTIKPIGHPTSAPTEAPATNDPTEAPTKDPTDAPTKDPTEGPTKDPIDTPTQIPTVTPTSLPTWTPSDLPTSTPTQYPTFLPTASPTELPTYKPSSESSPSLFSATATAGNPPSSATLGKRLSCCSLLFCAGVLLYTQLV</sequence>
<feature type="compositionally biased region" description="Basic and acidic residues" evidence="2">
    <location>
        <begin position="543"/>
        <end position="564"/>
    </location>
</feature>
<feature type="region of interest" description="Disordered" evidence="2">
    <location>
        <begin position="507"/>
        <end position="631"/>
    </location>
</feature>
<evidence type="ECO:0000313" key="4">
    <source>
        <dbReference type="EMBL" id="CAE2222196.1"/>
    </source>
</evidence>
<organism evidence="4">
    <name type="scientific">Odontella aurita</name>
    <dbReference type="NCBI Taxonomy" id="265563"/>
    <lineage>
        <taxon>Eukaryota</taxon>
        <taxon>Sar</taxon>
        <taxon>Stramenopiles</taxon>
        <taxon>Ochrophyta</taxon>
        <taxon>Bacillariophyta</taxon>
        <taxon>Mediophyceae</taxon>
        <taxon>Biddulphiophycidae</taxon>
        <taxon>Eupodiscales</taxon>
        <taxon>Odontellaceae</taxon>
        <taxon>Odontella</taxon>
    </lineage>
</organism>
<evidence type="ECO:0000256" key="1">
    <source>
        <dbReference type="ARBA" id="ARBA00008779"/>
    </source>
</evidence>
<dbReference type="Gene3D" id="3.40.720.10">
    <property type="entry name" value="Alkaline Phosphatase, subunit A"/>
    <property type="match status" value="1"/>
</dbReference>
<protein>
    <recommendedName>
        <fullName evidence="3">Sulfatase N-terminal domain-containing protein</fullName>
    </recommendedName>
</protein>
<accession>A0A7S4I8W1</accession>
<dbReference type="Pfam" id="PF00884">
    <property type="entry name" value="Sulfatase"/>
    <property type="match status" value="1"/>
</dbReference>
<dbReference type="SUPFAM" id="SSF53649">
    <property type="entry name" value="Alkaline phosphatase-like"/>
    <property type="match status" value="1"/>
</dbReference>
<dbReference type="InterPro" id="IPR050738">
    <property type="entry name" value="Sulfatase"/>
</dbReference>
<dbReference type="InterPro" id="IPR000917">
    <property type="entry name" value="Sulfatase_N"/>
</dbReference>
<feature type="compositionally biased region" description="Polar residues" evidence="2">
    <location>
        <begin position="566"/>
        <end position="605"/>
    </location>
</feature>
<dbReference type="GO" id="GO:0004065">
    <property type="term" value="F:arylsulfatase activity"/>
    <property type="evidence" value="ECO:0007669"/>
    <property type="project" value="TreeGrafter"/>
</dbReference>